<dbReference type="InterPro" id="IPR039426">
    <property type="entry name" value="TonB-dep_rcpt-like"/>
</dbReference>
<accession>A0ABW8L6J1</accession>
<feature type="signal peptide" evidence="13">
    <location>
        <begin position="1"/>
        <end position="31"/>
    </location>
</feature>
<comment type="caution">
    <text evidence="16">The sequence shown here is derived from an EMBL/GenBank/DDBJ whole genome shotgun (WGS) entry which is preliminary data.</text>
</comment>
<keyword evidence="8 12" id="KW-0798">TonB box</keyword>
<evidence type="ECO:0000256" key="6">
    <source>
        <dbReference type="ARBA" id="ARBA00023004"/>
    </source>
</evidence>
<evidence type="ECO:0000313" key="16">
    <source>
        <dbReference type="EMBL" id="MFK3866770.1"/>
    </source>
</evidence>
<keyword evidence="10 11" id="KW-0998">Cell outer membrane</keyword>
<keyword evidence="6" id="KW-0408">Iron</keyword>
<evidence type="ECO:0000313" key="17">
    <source>
        <dbReference type="Proteomes" id="UP001620262"/>
    </source>
</evidence>
<comment type="similarity">
    <text evidence="11 12">Belongs to the TonB-dependent receptor family.</text>
</comment>
<comment type="subcellular location">
    <subcellularLocation>
        <location evidence="1 11">Cell outer membrane</location>
        <topology evidence="1 11">Multi-pass membrane protein</topology>
    </subcellularLocation>
</comment>
<dbReference type="SUPFAM" id="SSF56935">
    <property type="entry name" value="Porins"/>
    <property type="match status" value="1"/>
</dbReference>
<organism evidence="16 17">
    <name type="scientific">Pseudoalteromonas rhizosphaerae</name>
    <dbReference type="NCBI Taxonomy" id="2518973"/>
    <lineage>
        <taxon>Bacteria</taxon>
        <taxon>Pseudomonadati</taxon>
        <taxon>Pseudomonadota</taxon>
        <taxon>Gammaproteobacteria</taxon>
        <taxon>Alteromonadales</taxon>
        <taxon>Pseudoalteromonadaceae</taxon>
        <taxon>Pseudoalteromonas</taxon>
    </lineage>
</organism>
<dbReference type="Pfam" id="PF07715">
    <property type="entry name" value="Plug"/>
    <property type="match status" value="1"/>
</dbReference>
<dbReference type="RefSeq" id="WP_404676624.1">
    <property type="nucleotide sequence ID" value="NZ_JBJDOT010000062.1"/>
</dbReference>
<feature type="domain" description="TonB-dependent receptor-like beta-barrel" evidence="14">
    <location>
        <begin position="262"/>
        <end position="653"/>
    </location>
</feature>
<keyword evidence="17" id="KW-1185">Reference proteome</keyword>
<evidence type="ECO:0000259" key="15">
    <source>
        <dbReference type="Pfam" id="PF07715"/>
    </source>
</evidence>
<evidence type="ECO:0000256" key="12">
    <source>
        <dbReference type="RuleBase" id="RU003357"/>
    </source>
</evidence>
<keyword evidence="16" id="KW-0675">Receptor</keyword>
<dbReference type="Proteomes" id="UP001620262">
    <property type="component" value="Unassembled WGS sequence"/>
</dbReference>
<evidence type="ECO:0000256" key="11">
    <source>
        <dbReference type="PROSITE-ProRule" id="PRU01360"/>
    </source>
</evidence>
<keyword evidence="9 11" id="KW-0472">Membrane</keyword>
<evidence type="ECO:0000256" key="5">
    <source>
        <dbReference type="ARBA" id="ARBA00022692"/>
    </source>
</evidence>
<evidence type="ECO:0000256" key="7">
    <source>
        <dbReference type="ARBA" id="ARBA00023065"/>
    </source>
</evidence>
<dbReference type="EMBL" id="JBJDOT010000062">
    <property type="protein sequence ID" value="MFK3866770.1"/>
    <property type="molecule type" value="Genomic_DNA"/>
</dbReference>
<dbReference type="PANTHER" id="PTHR32552">
    <property type="entry name" value="FERRICHROME IRON RECEPTOR-RELATED"/>
    <property type="match status" value="1"/>
</dbReference>
<dbReference type="InterPro" id="IPR036942">
    <property type="entry name" value="Beta-barrel_TonB_sf"/>
</dbReference>
<keyword evidence="13" id="KW-0732">Signal</keyword>
<evidence type="ECO:0000256" key="4">
    <source>
        <dbReference type="ARBA" id="ARBA00022496"/>
    </source>
</evidence>
<dbReference type="PANTHER" id="PTHR32552:SF81">
    <property type="entry name" value="TONB-DEPENDENT OUTER MEMBRANE RECEPTOR"/>
    <property type="match status" value="1"/>
</dbReference>
<evidence type="ECO:0000256" key="1">
    <source>
        <dbReference type="ARBA" id="ARBA00004571"/>
    </source>
</evidence>
<dbReference type="InterPro" id="IPR012910">
    <property type="entry name" value="Plug_dom"/>
</dbReference>
<protein>
    <submittedName>
        <fullName evidence="16">TonB-dependent receptor</fullName>
    </submittedName>
</protein>
<dbReference type="Pfam" id="PF00593">
    <property type="entry name" value="TonB_dep_Rec_b-barrel"/>
    <property type="match status" value="1"/>
</dbReference>
<keyword evidence="7" id="KW-0406">Ion transport</keyword>
<evidence type="ECO:0000256" key="8">
    <source>
        <dbReference type="ARBA" id="ARBA00023077"/>
    </source>
</evidence>
<feature type="domain" description="TonB-dependent receptor plug" evidence="15">
    <location>
        <begin position="60"/>
        <end position="174"/>
    </location>
</feature>
<keyword evidence="4" id="KW-0410">Iron transport</keyword>
<feature type="chain" id="PRO_5046009843" evidence="13">
    <location>
        <begin position="32"/>
        <end position="701"/>
    </location>
</feature>
<keyword evidence="2 11" id="KW-0813">Transport</keyword>
<reference evidence="16 17" key="1">
    <citation type="submission" date="2024-11" db="EMBL/GenBank/DDBJ databases">
        <title>The Natural Products Discovery Center: Release of the First 8490 Sequenced Strains for Exploring Actinobacteria Biosynthetic Diversity.</title>
        <authorList>
            <person name="Kalkreuter E."/>
            <person name="Kautsar S.A."/>
            <person name="Yang D."/>
            <person name="Bader C.D."/>
            <person name="Teijaro C.N."/>
            <person name="Fluegel L."/>
            <person name="Davis C.M."/>
            <person name="Simpson J.R."/>
            <person name="Lauterbach L."/>
            <person name="Steele A.D."/>
            <person name="Gui C."/>
            <person name="Meng S."/>
            <person name="Li G."/>
            <person name="Viehrig K."/>
            <person name="Ye F."/>
            <person name="Su P."/>
            <person name="Kiefer A.F."/>
            <person name="Nichols A."/>
            <person name="Cepeda A.J."/>
            <person name="Yan W."/>
            <person name="Fan B."/>
            <person name="Jiang Y."/>
            <person name="Adhikari A."/>
            <person name="Zheng C.-J."/>
            <person name="Schuster L."/>
            <person name="Cowan T.M."/>
            <person name="Smanski M.J."/>
            <person name="Chevrette M.G."/>
            <person name="De Carvalho L.P.S."/>
            <person name="Shen B."/>
        </authorList>
    </citation>
    <scope>NUCLEOTIDE SEQUENCE [LARGE SCALE GENOMIC DNA]</scope>
    <source>
        <strain evidence="16 17">NPDC078403</strain>
    </source>
</reference>
<keyword evidence="5 11" id="KW-0812">Transmembrane</keyword>
<proteinExistence type="inferred from homology"/>
<keyword evidence="3 11" id="KW-1134">Transmembrane beta strand</keyword>
<evidence type="ECO:0000256" key="2">
    <source>
        <dbReference type="ARBA" id="ARBA00022448"/>
    </source>
</evidence>
<evidence type="ECO:0000256" key="9">
    <source>
        <dbReference type="ARBA" id="ARBA00023136"/>
    </source>
</evidence>
<dbReference type="PROSITE" id="PS52016">
    <property type="entry name" value="TONB_DEPENDENT_REC_3"/>
    <property type="match status" value="1"/>
</dbReference>
<sequence length="701" mass="78182">MRSNKSTYSLITSAFCLILLTNSSFSWSAAAQISLLNDDEAENKDIEKVIIYGQKLERTLKETANSVRLITADDIKKNADQATISEILRGTANITFASNTDAPIIRGTDTKGPVSDGNAYLSKPVPSATISVDGRYLTSSELGLGAAGLWDVTSVEVFRGPQTTSQGANSIAGAVVIKTNIPTFTPEFALQSLVGSRNKVRISALASGPLGNDFAARIAVDYSSRDTFVTYTNPEFTAHDFDLDFKNKDLRAKLLWQPSAFDGLSSMLTYAYNEVKRPRNEIVTEPYGNLENLSLYQDNQVSSSNVGLWDLEYEFDNGITLSNQAQYSEGDYDYNFAAPYAGIAIRTNKNLSDELTLNIKDEQNKYQAVAGLFYWKDKTNNMLNNAFGQADADLEHESIAAYGELAWHFTAKWELTSGLRYQKDTISHEGMATYAPDQYYVYEKTFDTLLPKLSLTYKINDTINVGALVNKGYIPGGTGLNFRAGEYYTFDEEYAWNYEIFTRAELFNKKLTIDVNVFYTQFKDSQRAVTDYLDGRPFGTIIVNADEASSYGVELNAMYAPSESVSLYGGIGLLETEISEFEDFRGESFVGNEFSKAPGYMFNLGTNYKITDELLLDINMRYSDSYYSSDTNEPELRVSGYTVLNMNASYQFSEITEGFIYARNALDKHAPLAKFSDRSTQSESAYLLEPRELGIGVRMNF</sequence>
<dbReference type="InterPro" id="IPR000531">
    <property type="entry name" value="Beta-barrel_TonB"/>
</dbReference>
<evidence type="ECO:0000259" key="14">
    <source>
        <dbReference type="Pfam" id="PF00593"/>
    </source>
</evidence>
<gene>
    <name evidence="16" type="ORF">ACI2JU_23270</name>
</gene>
<evidence type="ECO:0000256" key="3">
    <source>
        <dbReference type="ARBA" id="ARBA00022452"/>
    </source>
</evidence>
<name>A0ABW8L6J1_9GAMM</name>
<evidence type="ECO:0000256" key="10">
    <source>
        <dbReference type="ARBA" id="ARBA00023237"/>
    </source>
</evidence>
<dbReference type="Gene3D" id="2.40.170.20">
    <property type="entry name" value="TonB-dependent receptor, beta-barrel domain"/>
    <property type="match status" value="1"/>
</dbReference>
<evidence type="ECO:0000256" key="13">
    <source>
        <dbReference type="SAM" id="SignalP"/>
    </source>
</evidence>